<evidence type="ECO:0000313" key="2">
    <source>
        <dbReference type="Proteomes" id="UP000807115"/>
    </source>
</evidence>
<name>A0A921R3P6_SORBI</name>
<evidence type="ECO:0000313" key="1">
    <source>
        <dbReference type="EMBL" id="KAG0532580.1"/>
    </source>
</evidence>
<dbReference type="Proteomes" id="UP000807115">
    <property type="component" value="Chromosome 4"/>
</dbReference>
<proteinExistence type="predicted"/>
<dbReference type="AlphaFoldDB" id="A0A921R3P6"/>
<dbReference type="EMBL" id="CM027683">
    <property type="protein sequence ID" value="KAG0532580.1"/>
    <property type="molecule type" value="Genomic_DNA"/>
</dbReference>
<reference evidence="1" key="1">
    <citation type="journal article" date="2019" name="BMC Genomics">
        <title>A new reference genome for Sorghum bicolor reveals high levels of sequence similarity between sweet and grain genotypes: implications for the genetics of sugar metabolism.</title>
        <authorList>
            <person name="Cooper E.A."/>
            <person name="Brenton Z.W."/>
            <person name="Flinn B.S."/>
            <person name="Jenkins J."/>
            <person name="Shu S."/>
            <person name="Flowers D."/>
            <person name="Luo F."/>
            <person name="Wang Y."/>
            <person name="Xia P."/>
            <person name="Barry K."/>
            <person name="Daum C."/>
            <person name="Lipzen A."/>
            <person name="Yoshinaga Y."/>
            <person name="Schmutz J."/>
            <person name="Saski C."/>
            <person name="Vermerris W."/>
            <person name="Kresovich S."/>
        </authorList>
    </citation>
    <scope>NUCLEOTIDE SEQUENCE</scope>
</reference>
<comment type="caution">
    <text evidence="1">The sequence shown here is derived from an EMBL/GenBank/DDBJ whole genome shotgun (WGS) entry which is preliminary data.</text>
</comment>
<sequence length="57" mass="6260">MILDACAFPCTFFIQVDSCHNDATRSLLFPPHDPTHVSGAVRGTNRVSQETGLCLLR</sequence>
<gene>
    <name evidence="1" type="ORF">BDA96_04G119500</name>
</gene>
<organism evidence="1 2">
    <name type="scientific">Sorghum bicolor</name>
    <name type="common">Sorghum</name>
    <name type="synonym">Sorghum vulgare</name>
    <dbReference type="NCBI Taxonomy" id="4558"/>
    <lineage>
        <taxon>Eukaryota</taxon>
        <taxon>Viridiplantae</taxon>
        <taxon>Streptophyta</taxon>
        <taxon>Embryophyta</taxon>
        <taxon>Tracheophyta</taxon>
        <taxon>Spermatophyta</taxon>
        <taxon>Magnoliopsida</taxon>
        <taxon>Liliopsida</taxon>
        <taxon>Poales</taxon>
        <taxon>Poaceae</taxon>
        <taxon>PACMAD clade</taxon>
        <taxon>Panicoideae</taxon>
        <taxon>Andropogonodae</taxon>
        <taxon>Andropogoneae</taxon>
        <taxon>Sorghinae</taxon>
        <taxon>Sorghum</taxon>
    </lineage>
</organism>
<accession>A0A921R3P6</accession>
<reference evidence="1" key="2">
    <citation type="submission" date="2020-10" db="EMBL/GenBank/DDBJ databases">
        <authorList>
            <person name="Cooper E.A."/>
            <person name="Brenton Z.W."/>
            <person name="Flinn B.S."/>
            <person name="Jenkins J."/>
            <person name="Shu S."/>
            <person name="Flowers D."/>
            <person name="Luo F."/>
            <person name="Wang Y."/>
            <person name="Xia P."/>
            <person name="Barry K."/>
            <person name="Daum C."/>
            <person name="Lipzen A."/>
            <person name="Yoshinaga Y."/>
            <person name="Schmutz J."/>
            <person name="Saski C."/>
            <person name="Vermerris W."/>
            <person name="Kresovich S."/>
        </authorList>
    </citation>
    <scope>NUCLEOTIDE SEQUENCE</scope>
</reference>
<protein>
    <submittedName>
        <fullName evidence="1">Uncharacterized protein</fullName>
    </submittedName>
</protein>